<dbReference type="Gene3D" id="1.10.357.10">
    <property type="entry name" value="Tetracycline Repressor, domain 2"/>
    <property type="match status" value="1"/>
</dbReference>
<dbReference type="PANTHER" id="PTHR30055">
    <property type="entry name" value="HTH-TYPE TRANSCRIPTIONAL REGULATOR RUTR"/>
    <property type="match status" value="1"/>
</dbReference>
<reference evidence="4 5" key="1">
    <citation type="submission" date="2024-03" db="EMBL/GenBank/DDBJ databases">
        <title>Natural products discovery in diverse microorganisms through a two-stage MS feature dereplication strategy.</title>
        <authorList>
            <person name="Zhang R."/>
        </authorList>
    </citation>
    <scope>NUCLEOTIDE SEQUENCE [LARGE SCALE GENOMIC DNA]</scope>
    <source>
        <strain evidence="4 5">18930</strain>
    </source>
</reference>
<dbReference type="Pfam" id="PF00440">
    <property type="entry name" value="TetR_N"/>
    <property type="match status" value="1"/>
</dbReference>
<evidence type="ECO:0000313" key="4">
    <source>
        <dbReference type="EMBL" id="WXG69365.1"/>
    </source>
</evidence>
<feature type="DNA-binding region" description="H-T-H motif" evidence="2">
    <location>
        <begin position="34"/>
        <end position="53"/>
    </location>
</feature>
<dbReference type="RefSeq" id="WP_338890113.1">
    <property type="nucleotide sequence ID" value="NZ_CP147846.1"/>
</dbReference>
<organism evidence="4 5">
    <name type="scientific">Rhodococcus sovatensis</name>
    <dbReference type="NCBI Taxonomy" id="1805840"/>
    <lineage>
        <taxon>Bacteria</taxon>
        <taxon>Bacillati</taxon>
        <taxon>Actinomycetota</taxon>
        <taxon>Actinomycetes</taxon>
        <taxon>Mycobacteriales</taxon>
        <taxon>Nocardiaceae</taxon>
        <taxon>Rhodococcus</taxon>
    </lineage>
</organism>
<evidence type="ECO:0000313" key="5">
    <source>
        <dbReference type="Proteomes" id="UP001432000"/>
    </source>
</evidence>
<dbReference type="EMBL" id="CP147846">
    <property type="protein sequence ID" value="WXG69365.1"/>
    <property type="molecule type" value="Genomic_DNA"/>
</dbReference>
<protein>
    <submittedName>
        <fullName evidence="4">TetR/AcrR family transcriptional regulator</fullName>
    </submittedName>
</protein>
<dbReference type="SUPFAM" id="SSF46689">
    <property type="entry name" value="Homeodomain-like"/>
    <property type="match status" value="1"/>
</dbReference>
<dbReference type="PRINTS" id="PR00455">
    <property type="entry name" value="HTHTETR"/>
</dbReference>
<dbReference type="PROSITE" id="PS50977">
    <property type="entry name" value="HTH_TETR_2"/>
    <property type="match status" value="1"/>
</dbReference>
<keyword evidence="1 2" id="KW-0238">DNA-binding</keyword>
<feature type="domain" description="HTH tetR-type" evidence="3">
    <location>
        <begin position="11"/>
        <end position="71"/>
    </location>
</feature>
<dbReference type="InterPro" id="IPR001647">
    <property type="entry name" value="HTH_TetR"/>
</dbReference>
<dbReference type="InterPro" id="IPR009057">
    <property type="entry name" value="Homeodomain-like_sf"/>
</dbReference>
<dbReference type="SUPFAM" id="SSF48498">
    <property type="entry name" value="Tetracyclin repressor-like, C-terminal domain"/>
    <property type="match status" value="1"/>
</dbReference>
<evidence type="ECO:0000256" key="1">
    <source>
        <dbReference type="ARBA" id="ARBA00023125"/>
    </source>
</evidence>
<sequence length="189" mass="20432">MATEKPSFIEQARRAQLIDVTIDAVAEHGYAKVSLARIAESVGITKAAVLYYFRTKDALMDAAYQFVLTALVDDVARAVESVDAQNGPQAYVRSMIGHLRENPRHTRMMIEALGNPAHGHTPDQRWRPLADVIDSAVAARGSHAVDSRSLAIIIGGAIDAIVTECLHDPPYDSAAAAETLVEMLDAALR</sequence>
<dbReference type="InterPro" id="IPR050109">
    <property type="entry name" value="HTH-type_TetR-like_transc_reg"/>
</dbReference>
<name>A0ABZ2PM70_9NOCA</name>
<evidence type="ECO:0000256" key="2">
    <source>
        <dbReference type="PROSITE-ProRule" id="PRU00335"/>
    </source>
</evidence>
<dbReference type="Proteomes" id="UP001432000">
    <property type="component" value="Chromosome"/>
</dbReference>
<dbReference type="InterPro" id="IPR036271">
    <property type="entry name" value="Tet_transcr_reg_TetR-rel_C_sf"/>
</dbReference>
<evidence type="ECO:0000259" key="3">
    <source>
        <dbReference type="PROSITE" id="PS50977"/>
    </source>
</evidence>
<proteinExistence type="predicted"/>
<dbReference type="PANTHER" id="PTHR30055:SF226">
    <property type="entry name" value="HTH-TYPE TRANSCRIPTIONAL REGULATOR PKSA"/>
    <property type="match status" value="1"/>
</dbReference>
<keyword evidence="5" id="KW-1185">Reference proteome</keyword>
<accession>A0ABZ2PM70</accession>
<gene>
    <name evidence="4" type="ORF">WDS16_02020</name>
</gene>